<name>A0ABR3GYV5_LOXSC</name>
<evidence type="ECO:0000256" key="2">
    <source>
        <dbReference type="ARBA" id="ARBA00016807"/>
    </source>
</evidence>
<protein>
    <recommendedName>
        <fullName evidence="2">Regulatory protein zeste</fullName>
    </recommendedName>
</protein>
<dbReference type="EMBL" id="JBEUOH010000031">
    <property type="protein sequence ID" value="KAL0852680.1"/>
    <property type="molecule type" value="Genomic_DNA"/>
</dbReference>
<dbReference type="Proteomes" id="UP001549920">
    <property type="component" value="Unassembled WGS sequence"/>
</dbReference>
<evidence type="ECO:0000313" key="8">
    <source>
        <dbReference type="EMBL" id="KAL0852680.1"/>
    </source>
</evidence>
<feature type="compositionally biased region" description="Low complexity" evidence="6">
    <location>
        <begin position="175"/>
        <end position="188"/>
    </location>
</feature>
<keyword evidence="4" id="KW-0804">Transcription</keyword>
<evidence type="ECO:0000256" key="6">
    <source>
        <dbReference type="SAM" id="MobiDB-lite"/>
    </source>
</evidence>
<accession>A0ABR3GYV5</accession>
<dbReference type="InterPro" id="IPR028002">
    <property type="entry name" value="Myb_DNA-bind_5"/>
</dbReference>
<evidence type="ECO:0000256" key="5">
    <source>
        <dbReference type="ARBA" id="ARBA00025466"/>
    </source>
</evidence>
<comment type="function">
    <text evidence="5">Involved in transvection phenomena (= synapsis-dependent gene expression), where the synaptic pairing of chromosomes carrying genes with which zeste interacts influences the expression of these genes. Zeste binds to DNA and stimulates transcription from a nearby promoter.</text>
</comment>
<dbReference type="Pfam" id="PF13873">
    <property type="entry name" value="Myb_DNA-bind_5"/>
    <property type="match status" value="1"/>
</dbReference>
<feature type="region of interest" description="Disordered" evidence="6">
    <location>
        <begin position="134"/>
        <end position="158"/>
    </location>
</feature>
<comment type="caution">
    <text evidence="8">The sequence shown here is derived from an EMBL/GenBank/DDBJ whole genome shotgun (WGS) entry which is preliminary data.</text>
</comment>
<evidence type="ECO:0000313" key="9">
    <source>
        <dbReference type="Proteomes" id="UP001549920"/>
    </source>
</evidence>
<sequence length="282" mass="32659">MDSETPSHSRHRPSPAQTDKLLDFLEQHPWLATSVRRYKTLHQKEQNRKAWQKIAVQLNKMNGCTKNYQRWAKHWTDKRNIVKKKLALLNRENNSSNQDMPSGLSHVEKRTIDIMNMVDCAFKNAEGNDLLEESDKSLQEETTPTVKEESSHNNSTEHNQSYLTVMKQDPPVEVATPGPASPAASSDSDTQEPPARPLQNTAPSSRYRRRIASSRRLSYEHLTERFLKLKEQRLEVHRRNSRLLETLLKHESERDKVITQVLQTTTEGIRMLTEAIRNKSFV</sequence>
<gene>
    <name evidence="8" type="ORF">ABMA27_012519</name>
</gene>
<evidence type="ECO:0000256" key="1">
    <source>
        <dbReference type="ARBA" id="ARBA00011764"/>
    </source>
</evidence>
<keyword evidence="3" id="KW-0805">Transcription regulation</keyword>
<keyword evidence="9" id="KW-1185">Reference proteome</keyword>
<feature type="domain" description="Myb/SANT-like DNA-binding" evidence="7">
    <location>
        <begin position="43"/>
        <end position="87"/>
    </location>
</feature>
<organism evidence="8 9">
    <name type="scientific">Loxostege sticticalis</name>
    <name type="common">Beet webworm moth</name>
    <dbReference type="NCBI Taxonomy" id="481309"/>
    <lineage>
        <taxon>Eukaryota</taxon>
        <taxon>Metazoa</taxon>
        <taxon>Ecdysozoa</taxon>
        <taxon>Arthropoda</taxon>
        <taxon>Hexapoda</taxon>
        <taxon>Insecta</taxon>
        <taxon>Pterygota</taxon>
        <taxon>Neoptera</taxon>
        <taxon>Endopterygota</taxon>
        <taxon>Lepidoptera</taxon>
        <taxon>Glossata</taxon>
        <taxon>Ditrysia</taxon>
        <taxon>Pyraloidea</taxon>
        <taxon>Crambidae</taxon>
        <taxon>Pyraustinae</taxon>
        <taxon>Loxostege</taxon>
    </lineage>
</organism>
<evidence type="ECO:0000256" key="3">
    <source>
        <dbReference type="ARBA" id="ARBA00023015"/>
    </source>
</evidence>
<evidence type="ECO:0000259" key="7">
    <source>
        <dbReference type="Pfam" id="PF13873"/>
    </source>
</evidence>
<evidence type="ECO:0000256" key="4">
    <source>
        <dbReference type="ARBA" id="ARBA00023163"/>
    </source>
</evidence>
<feature type="region of interest" description="Disordered" evidence="6">
    <location>
        <begin position="171"/>
        <end position="208"/>
    </location>
</feature>
<proteinExistence type="predicted"/>
<comment type="subunit">
    <text evidence="1">Self-associates forming complexes of several hundred monomers.</text>
</comment>
<reference evidence="8 9" key="1">
    <citation type="submission" date="2024-06" db="EMBL/GenBank/DDBJ databases">
        <title>A chromosome-level genome assembly of beet webworm, Loxostege sticticalis.</title>
        <authorList>
            <person name="Zhang Y."/>
        </authorList>
    </citation>
    <scope>NUCLEOTIDE SEQUENCE [LARGE SCALE GENOMIC DNA]</scope>
    <source>
        <strain evidence="8">AQ026</strain>
        <tissue evidence="8">Whole body</tissue>
    </source>
</reference>